<dbReference type="SUPFAM" id="SSF46689">
    <property type="entry name" value="Homeodomain-like"/>
    <property type="match status" value="1"/>
</dbReference>
<evidence type="ECO:0000259" key="8">
    <source>
        <dbReference type="PROSITE" id="PS50960"/>
    </source>
</evidence>
<dbReference type="InterPro" id="IPR051839">
    <property type="entry name" value="RD_transcriptional_regulator"/>
</dbReference>
<evidence type="ECO:0000256" key="7">
    <source>
        <dbReference type="SAM" id="MobiDB-lite"/>
    </source>
</evidence>
<dbReference type="Proteomes" id="UP001152798">
    <property type="component" value="Chromosome 2"/>
</dbReference>
<dbReference type="Pfam" id="PF04218">
    <property type="entry name" value="CENP-B_N"/>
    <property type="match status" value="1"/>
</dbReference>
<keyword evidence="6" id="KW-0539">Nucleus</keyword>
<evidence type="ECO:0000313" key="9">
    <source>
        <dbReference type="EMBL" id="CAH1392583.1"/>
    </source>
</evidence>
<keyword evidence="2" id="KW-0217">Developmental protein</keyword>
<dbReference type="PANTHER" id="PTHR33215">
    <property type="entry name" value="PROTEIN DISTAL ANTENNA"/>
    <property type="match status" value="1"/>
</dbReference>
<keyword evidence="10" id="KW-1185">Reference proteome</keyword>
<dbReference type="PANTHER" id="PTHR33215:SF13">
    <property type="entry name" value="PROTEIN DISTAL ANTENNA"/>
    <property type="match status" value="1"/>
</dbReference>
<sequence>MMAKVSQNKRPVRQLSIHEKLEAIQRVHEGESKASVARIIGVPESTLRGWCKNEDKLLALANKSSPSPEPDKTDGPSEAKRARFDTDSLWYWLSSQQQQPNVNALKEADNSSWFWRWYKQYGFQSPSEESVLEPLPLVKSKSTLDNVFLNLNNNNVRDETKENRVKDMKEVSEDEEEPPESADEALKHGEKFLRWLECCSNPSVTAVQLLQFRYLLNNVRSCAERRANKVNGAPRAKRK</sequence>
<dbReference type="PROSITE" id="PS50960">
    <property type="entry name" value="HTH_PSQ"/>
    <property type="match status" value="1"/>
</dbReference>
<dbReference type="GO" id="GO:0003677">
    <property type="term" value="F:DNA binding"/>
    <property type="evidence" value="ECO:0007669"/>
    <property type="project" value="UniProtKB-UniRule"/>
</dbReference>
<dbReference type="InterPro" id="IPR007889">
    <property type="entry name" value="HTH_Psq"/>
</dbReference>
<feature type="compositionally biased region" description="Acidic residues" evidence="7">
    <location>
        <begin position="172"/>
        <end position="183"/>
    </location>
</feature>
<dbReference type="InterPro" id="IPR009057">
    <property type="entry name" value="Homeodomain-like_sf"/>
</dbReference>
<evidence type="ECO:0000313" key="10">
    <source>
        <dbReference type="Proteomes" id="UP001152798"/>
    </source>
</evidence>
<dbReference type="OrthoDB" id="6624814at2759"/>
<keyword evidence="5" id="KW-0804">Transcription</keyword>
<accession>A0A9P0E9J7</accession>
<evidence type="ECO:0000256" key="5">
    <source>
        <dbReference type="ARBA" id="ARBA00023163"/>
    </source>
</evidence>
<protein>
    <recommendedName>
        <fullName evidence="8">HTH psq-type domain-containing protein</fullName>
    </recommendedName>
</protein>
<keyword evidence="4" id="KW-0805">Transcription regulation</keyword>
<proteinExistence type="predicted"/>
<feature type="region of interest" description="Disordered" evidence="7">
    <location>
        <begin position="160"/>
        <end position="184"/>
    </location>
</feature>
<organism evidence="9 10">
    <name type="scientific">Nezara viridula</name>
    <name type="common">Southern green stink bug</name>
    <name type="synonym">Cimex viridulus</name>
    <dbReference type="NCBI Taxonomy" id="85310"/>
    <lineage>
        <taxon>Eukaryota</taxon>
        <taxon>Metazoa</taxon>
        <taxon>Ecdysozoa</taxon>
        <taxon>Arthropoda</taxon>
        <taxon>Hexapoda</taxon>
        <taxon>Insecta</taxon>
        <taxon>Pterygota</taxon>
        <taxon>Neoptera</taxon>
        <taxon>Paraneoptera</taxon>
        <taxon>Hemiptera</taxon>
        <taxon>Heteroptera</taxon>
        <taxon>Panheteroptera</taxon>
        <taxon>Pentatomomorpha</taxon>
        <taxon>Pentatomoidea</taxon>
        <taxon>Pentatomidae</taxon>
        <taxon>Pentatominae</taxon>
        <taxon>Nezara</taxon>
    </lineage>
</organism>
<dbReference type="InterPro" id="IPR036388">
    <property type="entry name" value="WH-like_DNA-bd_sf"/>
</dbReference>
<feature type="compositionally biased region" description="Basic and acidic residues" evidence="7">
    <location>
        <begin position="69"/>
        <end position="80"/>
    </location>
</feature>
<evidence type="ECO:0000256" key="2">
    <source>
        <dbReference type="ARBA" id="ARBA00022473"/>
    </source>
</evidence>
<keyword evidence="3" id="KW-0597">Phosphoprotein</keyword>
<evidence type="ECO:0000256" key="3">
    <source>
        <dbReference type="ARBA" id="ARBA00022553"/>
    </source>
</evidence>
<dbReference type="EMBL" id="OV725078">
    <property type="protein sequence ID" value="CAH1392583.1"/>
    <property type="molecule type" value="Genomic_DNA"/>
</dbReference>
<dbReference type="GO" id="GO:0005634">
    <property type="term" value="C:nucleus"/>
    <property type="evidence" value="ECO:0007669"/>
    <property type="project" value="UniProtKB-SubCell"/>
</dbReference>
<keyword evidence="6" id="KW-0238">DNA-binding</keyword>
<feature type="domain" description="HTH psq-type" evidence="8">
    <location>
        <begin position="6"/>
        <end position="57"/>
    </location>
</feature>
<dbReference type="Gene3D" id="1.10.10.10">
    <property type="entry name" value="Winged helix-like DNA-binding domain superfamily/Winged helix DNA-binding domain"/>
    <property type="match status" value="1"/>
</dbReference>
<feature type="compositionally biased region" description="Basic and acidic residues" evidence="7">
    <location>
        <begin position="160"/>
        <end position="171"/>
    </location>
</feature>
<reference evidence="9" key="1">
    <citation type="submission" date="2022-01" db="EMBL/GenBank/DDBJ databases">
        <authorList>
            <person name="King R."/>
        </authorList>
    </citation>
    <scope>NUCLEOTIDE SEQUENCE</scope>
</reference>
<gene>
    <name evidence="9" type="ORF">NEZAVI_LOCUS3382</name>
</gene>
<feature type="region of interest" description="Disordered" evidence="7">
    <location>
        <begin position="61"/>
        <end position="80"/>
    </location>
</feature>
<evidence type="ECO:0000256" key="4">
    <source>
        <dbReference type="ARBA" id="ARBA00023015"/>
    </source>
</evidence>
<feature type="DNA-binding region" description="H-T-H motif" evidence="6">
    <location>
        <begin position="33"/>
        <end position="53"/>
    </location>
</feature>
<dbReference type="AlphaFoldDB" id="A0A9P0E9J7"/>
<evidence type="ECO:0000256" key="6">
    <source>
        <dbReference type="PROSITE-ProRule" id="PRU00320"/>
    </source>
</evidence>
<evidence type="ECO:0000256" key="1">
    <source>
        <dbReference type="ARBA" id="ARBA00004123"/>
    </source>
</evidence>
<comment type="subcellular location">
    <subcellularLocation>
        <location evidence="1 6">Nucleus</location>
    </subcellularLocation>
</comment>
<name>A0A9P0E9J7_NEZVI</name>